<dbReference type="SUPFAM" id="SSF56672">
    <property type="entry name" value="DNA/RNA polymerases"/>
    <property type="match status" value="1"/>
</dbReference>
<protein>
    <submittedName>
        <fullName evidence="2">BQ2448_6231 protein</fullName>
    </submittedName>
</protein>
<dbReference type="Proteomes" id="UP000198372">
    <property type="component" value="Unassembled WGS sequence"/>
</dbReference>
<feature type="region of interest" description="Disordered" evidence="1">
    <location>
        <begin position="178"/>
        <end position="199"/>
    </location>
</feature>
<keyword evidence="3" id="KW-1185">Reference proteome</keyword>
<evidence type="ECO:0000256" key="1">
    <source>
        <dbReference type="SAM" id="MobiDB-lite"/>
    </source>
</evidence>
<organism evidence="2 3">
    <name type="scientific">Microbotryum intermedium</name>
    <dbReference type="NCBI Taxonomy" id="269621"/>
    <lineage>
        <taxon>Eukaryota</taxon>
        <taxon>Fungi</taxon>
        <taxon>Dikarya</taxon>
        <taxon>Basidiomycota</taxon>
        <taxon>Pucciniomycotina</taxon>
        <taxon>Microbotryomycetes</taxon>
        <taxon>Microbotryales</taxon>
        <taxon>Microbotryaceae</taxon>
        <taxon>Microbotryum</taxon>
    </lineage>
</organism>
<proteinExistence type="predicted"/>
<evidence type="ECO:0000313" key="2">
    <source>
        <dbReference type="EMBL" id="SCV73801.1"/>
    </source>
</evidence>
<accession>A0A238FNP3</accession>
<gene>
    <name evidence="2" type="ORF">BQ2448_6231</name>
</gene>
<dbReference type="AlphaFoldDB" id="A0A238FNP3"/>
<sequence length="468" mass="51855">MQNQVPTIFTCTYFVHVPVKLANGRWVAGLMYAKVAPLGKDLQFILGGNFIYTHKINLGHFPQPHLTSLDWRLRAKFADLFPADIPPVHTYQFLVRHHIKLDDPATIINLSGYLVAKHFHQAWYNLLKQHLTAGRLRLSCLFYSLPAFIIPKKGYKPNELPVQCHVAPLDMATPPPPVFGNISPSRTREPSSPKSSVDTPFSTAQLALLRTLFTEFATAPSAPAPPSATMPPAAAPEPTHNVAPITSTMVAKTTFPKHSCLDGPKLFTNWVHQLRLCLPMHLCSYILDGVAPTTWTPAQLASCDILVGSIDSTKVLAVLDSIPIADLTAPSVFLALKSRFAPNDATHMLKLLSKLWSFRPMPSMVADFDNWVSELNAIVQEIIDAKTTLNDVMVTHILVITHPSLDGFKFGFMDKQCSHRQLPPMDLILDRVHMQLWIMNLTGNQLAMLASSSTALSRLHCHACKGPH</sequence>
<dbReference type="OrthoDB" id="3232518at2759"/>
<dbReference type="InterPro" id="IPR043502">
    <property type="entry name" value="DNA/RNA_pol_sf"/>
</dbReference>
<name>A0A238FNP3_9BASI</name>
<reference evidence="3" key="1">
    <citation type="submission" date="2016-09" db="EMBL/GenBank/DDBJ databases">
        <authorList>
            <person name="Jeantristanb JTB J.-T."/>
            <person name="Ricardo R."/>
        </authorList>
    </citation>
    <scope>NUCLEOTIDE SEQUENCE [LARGE SCALE GENOMIC DNA]</scope>
</reference>
<dbReference type="EMBL" id="FMSP01000019">
    <property type="protein sequence ID" value="SCV73801.1"/>
    <property type="molecule type" value="Genomic_DNA"/>
</dbReference>
<evidence type="ECO:0000313" key="3">
    <source>
        <dbReference type="Proteomes" id="UP000198372"/>
    </source>
</evidence>